<comment type="caution">
    <text evidence="1">The sequence shown here is derived from an EMBL/GenBank/DDBJ whole genome shotgun (WGS) entry which is preliminary data.</text>
</comment>
<protein>
    <submittedName>
        <fullName evidence="1">Uncharacterized protein</fullName>
    </submittedName>
</protein>
<dbReference type="EMBL" id="SGPL01000874">
    <property type="protein sequence ID" value="THH06473.1"/>
    <property type="molecule type" value="Genomic_DNA"/>
</dbReference>
<keyword evidence="2" id="KW-1185">Reference proteome</keyword>
<gene>
    <name evidence="1" type="ORF">EW146_g9599</name>
</gene>
<dbReference type="Proteomes" id="UP000310158">
    <property type="component" value="Unassembled WGS sequence"/>
</dbReference>
<dbReference type="AlphaFoldDB" id="A0A4V3XCM9"/>
<organism evidence="1 2">
    <name type="scientific">Bondarzewia mesenterica</name>
    <dbReference type="NCBI Taxonomy" id="1095465"/>
    <lineage>
        <taxon>Eukaryota</taxon>
        <taxon>Fungi</taxon>
        <taxon>Dikarya</taxon>
        <taxon>Basidiomycota</taxon>
        <taxon>Agaricomycotina</taxon>
        <taxon>Agaricomycetes</taxon>
        <taxon>Russulales</taxon>
        <taxon>Bondarzewiaceae</taxon>
        <taxon>Bondarzewia</taxon>
    </lineage>
</organism>
<reference evidence="1 2" key="1">
    <citation type="submission" date="2019-02" db="EMBL/GenBank/DDBJ databases">
        <title>Genome sequencing of the rare red list fungi Bondarzewia mesenterica.</title>
        <authorList>
            <person name="Buettner E."/>
            <person name="Kellner H."/>
        </authorList>
    </citation>
    <scope>NUCLEOTIDE SEQUENCE [LARGE SCALE GENOMIC DNA]</scope>
    <source>
        <strain evidence="1 2">DSM 108281</strain>
    </source>
</reference>
<accession>A0A4V3XCM9</accession>
<evidence type="ECO:0000313" key="1">
    <source>
        <dbReference type="EMBL" id="THH06473.1"/>
    </source>
</evidence>
<sequence>MSSPKHTTLKPLVVTEHEKMPLFLPSPSTYQSLIDALPTPTSLSSISFLLISMSPDPEQKDGDDDVRNVARPVPVPICDLNLL</sequence>
<evidence type="ECO:0000313" key="2">
    <source>
        <dbReference type="Proteomes" id="UP000310158"/>
    </source>
</evidence>
<name>A0A4V3XCM9_9AGAM</name>
<proteinExistence type="predicted"/>